<evidence type="ECO:0000313" key="3">
    <source>
        <dbReference type="EMBL" id="CAE07264.1"/>
    </source>
</evidence>
<evidence type="ECO:0000259" key="2">
    <source>
        <dbReference type="Pfam" id="PF20171"/>
    </source>
</evidence>
<dbReference type="STRING" id="84588.SYNW0749"/>
<dbReference type="InterPro" id="IPR004555">
    <property type="entry name" value="G6PDH_assembly_OpcA"/>
</dbReference>
<name>Q7U875_PARMW</name>
<dbReference type="EMBL" id="BX569691">
    <property type="protein sequence ID" value="CAE07264.1"/>
    <property type="molecule type" value="Genomic_DNA"/>
</dbReference>
<dbReference type="RefSeq" id="WP_011127614.1">
    <property type="nucleotide sequence ID" value="NC_005070.1"/>
</dbReference>
<evidence type="ECO:0000313" key="4">
    <source>
        <dbReference type="Proteomes" id="UP000001422"/>
    </source>
</evidence>
<dbReference type="KEGG" id="syw:SYNW0749"/>
<gene>
    <name evidence="3" type="ordered locus">SYNW0749</name>
</gene>
<dbReference type="Pfam" id="PF10128">
    <property type="entry name" value="OpcA_G6PD_assem"/>
    <property type="match status" value="1"/>
</dbReference>
<evidence type="ECO:0000259" key="1">
    <source>
        <dbReference type="Pfam" id="PF10128"/>
    </source>
</evidence>
<dbReference type="Pfam" id="PF20171">
    <property type="entry name" value="OpcA_G6PD_C"/>
    <property type="match status" value="1"/>
</dbReference>
<dbReference type="eggNOG" id="COG3429">
    <property type="taxonomic scope" value="Bacteria"/>
</dbReference>
<dbReference type="InterPro" id="IPR046802">
    <property type="entry name" value="OpcA_G6PD_C"/>
</dbReference>
<feature type="domain" description="Glucose-6-phosphate dehydrogenase assembly protein OpcA N-terminal" evidence="1">
    <location>
        <begin position="121"/>
        <end position="235"/>
    </location>
</feature>
<dbReference type="AlphaFoldDB" id="Q7U875"/>
<sequence>MSPQLTLQTPLELAPAEVPTYLEQLWSIEQQGNTGSGANTFCLLIWQPAWAEQQLVRSGRLNGPITGQQSNELLDAGRQAVIDTDLPLSTPPTAGELIAAVAQLDGDHLADDLRGQYIDPALSELQPRRLITLAPTINANQGLETLVAAYCPLPEEGGGTTACGDVVVLRGGHDALRDGMSILQPLLPPSMPSWVWWNGFLDEAPDLMEQLACAPRRLILDTAIGNPSHCLNLLRSRVESGQAVNDLNWLRLRSWRETLAMVFDPPNRRDALCHITQLDIDVEGHHPAQGLLMAAWIADRLGWQLQGSKVSEEGVTAQFTRHDGADIRFQLMAVPTGHPSVHAGQMVGLRVICQPEQGQGVCVILCAESGGCMRLEGGGMASLELHEEIVSVQHATPEMDVARLLSGGHDSTNPLLAAAAPLAARLLS</sequence>
<dbReference type="InterPro" id="IPR046801">
    <property type="entry name" value="OpcA_G6PD_N"/>
</dbReference>
<dbReference type="PANTHER" id="PTHR38658">
    <property type="entry name" value="OXPP CYCLE PROTEIN OPCA-RELATED"/>
    <property type="match status" value="1"/>
</dbReference>
<dbReference type="PANTHER" id="PTHR38658:SF1">
    <property type="entry name" value="OXPP CYCLE PROTEIN OPCA-RELATED"/>
    <property type="match status" value="1"/>
</dbReference>
<accession>Q7U875</accession>
<dbReference type="HOGENOM" id="CLU_048410_0_0_3"/>
<proteinExistence type="predicted"/>
<keyword evidence="4" id="KW-1185">Reference proteome</keyword>
<reference evidence="3 4" key="1">
    <citation type="journal article" date="2003" name="Nature">
        <title>The genome of a motile marine Synechococcus.</title>
        <authorList>
            <person name="Palenik B."/>
            <person name="Brahamsha B."/>
            <person name="Larimer F."/>
            <person name="Land M."/>
            <person name="Hauser L."/>
            <person name="Chain P."/>
            <person name="Lamerdin J."/>
            <person name="Regala W."/>
            <person name="Allen E.A."/>
            <person name="McCarren J."/>
            <person name="Paulsen I."/>
            <person name="Dufresne A."/>
            <person name="Partensky F."/>
            <person name="Webb E."/>
            <person name="Waterbury J."/>
        </authorList>
    </citation>
    <scope>NUCLEOTIDE SEQUENCE [LARGE SCALE GENOMIC DNA]</scope>
    <source>
        <strain evidence="3 4">WH8102</strain>
    </source>
</reference>
<protein>
    <submittedName>
        <fullName evidence="3">Possible glucose 6-phosphate dehydrogenase effector OpcA</fullName>
    </submittedName>
</protein>
<dbReference type="Proteomes" id="UP000001422">
    <property type="component" value="Chromosome"/>
</dbReference>
<feature type="domain" description="Glucose-6-phosphate dehydrogenase assembly protein OpcA C-terminal" evidence="2">
    <location>
        <begin position="243"/>
        <end position="417"/>
    </location>
</feature>
<organism evidence="3 4">
    <name type="scientific">Parasynechococcus marenigrum (strain WH8102)</name>
    <dbReference type="NCBI Taxonomy" id="84588"/>
    <lineage>
        <taxon>Bacteria</taxon>
        <taxon>Bacillati</taxon>
        <taxon>Cyanobacteriota</taxon>
        <taxon>Cyanophyceae</taxon>
        <taxon>Synechococcales</taxon>
        <taxon>Prochlorococcaceae</taxon>
        <taxon>Parasynechococcus</taxon>
        <taxon>Parasynechococcus marenigrum</taxon>
    </lineage>
</organism>